<comment type="subcellular location">
    <subcellularLocation>
        <location evidence="1">Membrane</location>
        <topology evidence="1">Multi-pass membrane protein</topology>
    </subcellularLocation>
</comment>
<feature type="transmembrane region" description="Helical" evidence="5">
    <location>
        <begin position="199"/>
        <end position="223"/>
    </location>
</feature>
<dbReference type="Pfam" id="PF07690">
    <property type="entry name" value="MFS_1"/>
    <property type="match status" value="1"/>
</dbReference>
<protein>
    <submittedName>
        <fullName evidence="6">MFS general substrate transporter</fullName>
    </submittedName>
</protein>
<organism evidence="6 7">
    <name type="scientific">Lojkania enalia</name>
    <dbReference type="NCBI Taxonomy" id="147567"/>
    <lineage>
        <taxon>Eukaryota</taxon>
        <taxon>Fungi</taxon>
        <taxon>Dikarya</taxon>
        <taxon>Ascomycota</taxon>
        <taxon>Pezizomycotina</taxon>
        <taxon>Dothideomycetes</taxon>
        <taxon>Pleosporomycetidae</taxon>
        <taxon>Pleosporales</taxon>
        <taxon>Pleosporales incertae sedis</taxon>
        <taxon>Lojkania</taxon>
    </lineage>
</organism>
<dbReference type="InterPro" id="IPR011701">
    <property type="entry name" value="MFS"/>
</dbReference>
<name>A0A9P4N6P2_9PLEO</name>
<gene>
    <name evidence="6" type="ORF">CC78DRAFT_551160</name>
</gene>
<sequence length="411" mass="44841">MGFICALDATVLGVAIPVRFWASISFLLAVVIVQPLYASVSNIMGYIMPLYASYFFFIVGSIIFGLSQSMTVLIVGRTLQGLGAGGLDVLNEVILADITTLKERPMYLRCFSIPMLKAPWIEWINLPLPAIGLVLAIIFMKLKAIDQPLRASAMFPWSSYEMLGSLLLGAIPLVAFVYYENKPTEPVLPYRMFNDRTASLKLLASFLHGLANYSVTLYVPLFFQAVYLKEPLPTVVLTLLVCFLAITTAVAAAVAAETMREYRLVIVVGWIFMTVGAGVLTLLKRSSTLAEIESFQVILGIGIGTFCVPVDDMSFAAGILCSFRLFGGLIGLTVSSTIFNSVFADIIAGLQPLPEAIGFVPLLRHVEASAELLGGVIDAYRRSIFGLLWMVAGTAVVEFLISWFIKDEPLD</sequence>
<proteinExistence type="predicted"/>
<feature type="transmembrane region" description="Helical" evidence="5">
    <location>
        <begin position="120"/>
        <end position="139"/>
    </location>
</feature>
<evidence type="ECO:0000256" key="3">
    <source>
        <dbReference type="ARBA" id="ARBA00022989"/>
    </source>
</evidence>
<dbReference type="GO" id="GO:0022857">
    <property type="term" value="F:transmembrane transporter activity"/>
    <property type="evidence" value="ECO:0007669"/>
    <property type="project" value="InterPro"/>
</dbReference>
<evidence type="ECO:0000256" key="2">
    <source>
        <dbReference type="ARBA" id="ARBA00022692"/>
    </source>
</evidence>
<evidence type="ECO:0000256" key="4">
    <source>
        <dbReference type="ARBA" id="ARBA00023136"/>
    </source>
</evidence>
<feature type="transmembrane region" description="Helical" evidence="5">
    <location>
        <begin position="50"/>
        <end position="75"/>
    </location>
</feature>
<evidence type="ECO:0000313" key="7">
    <source>
        <dbReference type="Proteomes" id="UP000800093"/>
    </source>
</evidence>
<feature type="transmembrane region" description="Helical" evidence="5">
    <location>
        <begin position="235"/>
        <end position="256"/>
    </location>
</feature>
<dbReference type="PANTHER" id="PTHR23501">
    <property type="entry name" value="MAJOR FACILITATOR SUPERFAMILY"/>
    <property type="match status" value="1"/>
</dbReference>
<dbReference type="OrthoDB" id="4139357at2759"/>
<evidence type="ECO:0000256" key="5">
    <source>
        <dbReference type="SAM" id="Phobius"/>
    </source>
</evidence>
<dbReference type="EMBL" id="ML986585">
    <property type="protein sequence ID" value="KAF2268662.1"/>
    <property type="molecule type" value="Genomic_DNA"/>
</dbReference>
<feature type="transmembrane region" description="Helical" evidence="5">
    <location>
        <begin position="20"/>
        <end position="38"/>
    </location>
</feature>
<evidence type="ECO:0000313" key="6">
    <source>
        <dbReference type="EMBL" id="KAF2268662.1"/>
    </source>
</evidence>
<evidence type="ECO:0000256" key="1">
    <source>
        <dbReference type="ARBA" id="ARBA00004141"/>
    </source>
</evidence>
<dbReference type="AlphaFoldDB" id="A0A9P4N6P2"/>
<dbReference type="Gene3D" id="1.20.1250.20">
    <property type="entry name" value="MFS general substrate transporter like domains"/>
    <property type="match status" value="1"/>
</dbReference>
<dbReference type="SUPFAM" id="SSF103473">
    <property type="entry name" value="MFS general substrate transporter"/>
    <property type="match status" value="1"/>
</dbReference>
<dbReference type="InterPro" id="IPR036259">
    <property type="entry name" value="MFS_trans_sf"/>
</dbReference>
<keyword evidence="2 5" id="KW-0812">Transmembrane</keyword>
<feature type="transmembrane region" description="Helical" evidence="5">
    <location>
        <begin position="160"/>
        <end position="179"/>
    </location>
</feature>
<dbReference type="PANTHER" id="PTHR23501:SF156">
    <property type="entry name" value="TRANSPORTER, PUTATIVE-RELATED"/>
    <property type="match status" value="1"/>
</dbReference>
<dbReference type="GO" id="GO:0005886">
    <property type="term" value="C:plasma membrane"/>
    <property type="evidence" value="ECO:0007669"/>
    <property type="project" value="TreeGrafter"/>
</dbReference>
<keyword evidence="3 5" id="KW-1133">Transmembrane helix</keyword>
<comment type="caution">
    <text evidence="6">The sequence shown here is derived from an EMBL/GenBank/DDBJ whole genome shotgun (WGS) entry which is preliminary data.</text>
</comment>
<dbReference type="Proteomes" id="UP000800093">
    <property type="component" value="Unassembled WGS sequence"/>
</dbReference>
<accession>A0A9P4N6P2</accession>
<feature type="transmembrane region" description="Helical" evidence="5">
    <location>
        <begin position="384"/>
        <end position="405"/>
    </location>
</feature>
<reference evidence="7" key="1">
    <citation type="journal article" date="2020" name="Stud. Mycol.">
        <title>101 Dothideomycetes genomes: A test case for predicting lifestyles and emergence of pathogens.</title>
        <authorList>
            <person name="Haridas S."/>
            <person name="Albert R."/>
            <person name="Binder M."/>
            <person name="Bloem J."/>
            <person name="LaButti K."/>
            <person name="Salamov A."/>
            <person name="Andreopoulos B."/>
            <person name="Baker S."/>
            <person name="Barry K."/>
            <person name="Bills G."/>
            <person name="Bluhm B."/>
            <person name="Cannon C."/>
            <person name="Castanera R."/>
            <person name="Culley D."/>
            <person name="Daum C."/>
            <person name="Ezra D."/>
            <person name="Gonzalez J."/>
            <person name="Henrissat B."/>
            <person name="Kuo A."/>
            <person name="Liang C."/>
            <person name="Lipzen A."/>
            <person name="Lutzoni F."/>
            <person name="Magnuson J."/>
            <person name="Mondo S."/>
            <person name="Nolan M."/>
            <person name="Ohm R."/>
            <person name="Pangilinan J."/>
            <person name="Park H.-J."/>
            <person name="Ramirez L."/>
            <person name="Alfaro M."/>
            <person name="Sun H."/>
            <person name="Tritt A."/>
            <person name="Yoshinaga Y."/>
            <person name="Zwiers L.-H."/>
            <person name="Turgeon B."/>
            <person name="Goodwin S."/>
            <person name="Spatafora J."/>
            <person name="Crous P."/>
            <person name="Grigoriev I."/>
        </authorList>
    </citation>
    <scope>NUCLEOTIDE SEQUENCE [LARGE SCALE GENOMIC DNA]</scope>
    <source>
        <strain evidence="7">CBS 304.66</strain>
    </source>
</reference>
<feature type="transmembrane region" description="Helical" evidence="5">
    <location>
        <begin position="262"/>
        <end position="283"/>
    </location>
</feature>
<keyword evidence="7" id="KW-1185">Reference proteome</keyword>
<keyword evidence="4 5" id="KW-0472">Membrane</keyword>